<gene>
    <name evidence="2" type="ORF">SKAU_G00123430</name>
</gene>
<reference evidence="2" key="1">
    <citation type="journal article" date="2023" name="Science">
        <title>Genome structures resolve the early diversification of teleost fishes.</title>
        <authorList>
            <person name="Parey E."/>
            <person name="Louis A."/>
            <person name="Montfort J."/>
            <person name="Bouchez O."/>
            <person name="Roques C."/>
            <person name="Iampietro C."/>
            <person name="Lluch J."/>
            <person name="Castinel A."/>
            <person name="Donnadieu C."/>
            <person name="Desvignes T."/>
            <person name="Floi Bucao C."/>
            <person name="Jouanno E."/>
            <person name="Wen M."/>
            <person name="Mejri S."/>
            <person name="Dirks R."/>
            <person name="Jansen H."/>
            <person name="Henkel C."/>
            <person name="Chen W.J."/>
            <person name="Zahm M."/>
            <person name="Cabau C."/>
            <person name="Klopp C."/>
            <person name="Thompson A.W."/>
            <person name="Robinson-Rechavi M."/>
            <person name="Braasch I."/>
            <person name="Lecointre G."/>
            <person name="Bobe J."/>
            <person name="Postlethwait J.H."/>
            <person name="Berthelot C."/>
            <person name="Roest Crollius H."/>
            <person name="Guiguen Y."/>
        </authorList>
    </citation>
    <scope>NUCLEOTIDE SEQUENCE</scope>
    <source>
        <strain evidence="2">WJC10195</strain>
    </source>
</reference>
<evidence type="ECO:0000256" key="1">
    <source>
        <dbReference type="SAM" id="MobiDB-lite"/>
    </source>
</evidence>
<evidence type="ECO:0000313" key="2">
    <source>
        <dbReference type="EMBL" id="KAJ8363512.1"/>
    </source>
</evidence>
<protein>
    <submittedName>
        <fullName evidence="2">Uncharacterized protein</fullName>
    </submittedName>
</protein>
<evidence type="ECO:0000313" key="3">
    <source>
        <dbReference type="Proteomes" id="UP001152622"/>
    </source>
</evidence>
<sequence length="78" mass="8428">MIGVSDSNKQNESPTIQTEVGLRFLEEERGHPHLATLNHERRPRPGPLRAPGSRGVARQVGGRSEALFEKAASGPVSC</sequence>
<dbReference type="AlphaFoldDB" id="A0A9Q1J0I2"/>
<dbReference type="EMBL" id="JAINUF010000004">
    <property type="protein sequence ID" value="KAJ8363512.1"/>
    <property type="molecule type" value="Genomic_DNA"/>
</dbReference>
<organism evidence="2 3">
    <name type="scientific">Synaphobranchus kaupii</name>
    <name type="common">Kaup's arrowtooth eel</name>
    <dbReference type="NCBI Taxonomy" id="118154"/>
    <lineage>
        <taxon>Eukaryota</taxon>
        <taxon>Metazoa</taxon>
        <taxon>Chordata</taxon>
        <taxon>Craniata</taxon>
        <taxon>Vertebrata</taxon>
        <taxon>Euteleostomi</taxon>
        <taxon>Actinopterygii</taxon>
        <taxon>Neopterygii</taxon>
        <taxon>Teleostei</taxon>
        <taxon>Anguilliformes</taxon>
        <taxon>Synaphobranchidae</taxon>
        <taxon>Synaphobranchus</taxon>
    </lineage>
</organism>
<dbReference type="Proteomes" id="UP001152622">
    <property type="component" value="Chromosome 4"/>
</dbReference>
<feature type="region of interest" description="Disordered" evidence="1">
    <location>
        <begin position="29"/>
        <end position="78"/>
    </location>
</feature>
<name>A0A9Q1J0I2_SYNKA</name>
<proteinExistence type="predicted"/>
<accession>A0A9Q1J0I2</accession>
<comment type="caution">
    <text evidence="2">The sequence shown here is derived from an EMBL/GenBank/DDBJ whole genome shotgun (WGS) entry which is preliminary data.</text>
</comment>
<keyword evidence="3" id="KW-1185">Reference proteome</keyword>